<dbReference type="Pfam" id="PF00028">
    <property type="entry name" value="Cadherin"/>
    <property type="match status" value="1"/>
</dbReference>
<dbReference type="GO" id="GO:0005509">
    <property type="term" value="F:calcium ion binding"/>
    <property type="evidence" value="ECO:0007669"/>
    <property type="project" value="UniProtKB-UniRule"/>
</dbReference>
<comment type="subcellular location">
    <subcellularLocation>
        <location evidence="1">Cell membrane</location>
        <topology evidence="1">Single-pass type I membrane protein</topology>
    </subcellularLocation>
</comment>
<dbReference type="GO" id="GO:0016477">
    <property type="term" value="P:cell migration"/>
    <property type="evidence" value="ECO:0007669"/>
    <property type="project" value="TreeGrafter"/>
</dbReference>
<evidence type="ECO:0000259" key="12">
    <source>
        <dbReference type="PROSITE" id="PS50268"/>
    </source>
</evidence>
<evidence type="ECO:0000256" key="1">
    <source>
        <dbReference type="ARBA" id="ARBA00004251"/>
    </source>
</evidence>
<dbReference type="PANTHER" id="PTHR24027">
    <property type="entry name" value="CADHERIN-23"/>
    <property type="match status" value="1"/>
</dbReference>
<dbReference type="InterPro" id="IPR002126">
    <property type="entry name" value="Cadherin-like_dom"/>
</dbReference>
<dbReference type="PANTHER" id="PTHR24027:SF81">
    <property type="entry name" value="CADHERIN-4"/>
    <property type="match status" value="1"/>
</dbReference>
<evidence type="ECO:0000256" key="3">
    <source>
        <dbReference type="ARBA" id="ARBA00022692"/>
    </source>
</evidence>
<keyword evidence="9" id="KW-0325">Glycoprotein</keyword>
<dbReference type="EMBL" id="JANIIK010000345">
    <property type="protein sequence ID" value="KAJ3583440.1"/>
    <property type="molecule type" value="Genomic_DNA"/>
</dbReference>
<dbReference type="GO" id="GO:0016339">
    <property type="term" value="P:calcium-dependent cell-cell adhesion via plasma membrane cell adhesion molecules"/>
    <property type="evidence" value="ECO:0007669"/>
    <property type="project" value="TreeGrafter"/>
</dbReference>
<dbReference type="SMART" id="SM00112">
    <property type="entry name" value="CA"/>
    <property type="match status" value="1"/>
</dbReference>
<sequence>MVKQETIRSGMGATVPENRVGLVVANLTVIDADQPHSPNWNAVYRIISGDPSNHFSMRTDPVSNDGMVTVVKPVDYEMNRAFMLTVVVSNQAHLASGIQSSLQSTAGVTISVQDVNEPPYFPTNPKSIRFEEGVPAGTGLTTFSAADPDRHQALKERPSTGDGLCVNGFHILTFSMDISLASAGPRKGTSM</sequence>
<keyword evidence="4" id="KW-0479">Metal-binding</keyword>
<dbReference type="GO" id="GO:0007156">
    <property type="term" value="P:homophilic cell adhesion via plasma membrane adhesion molecules"/>
    <property type="evidence" value="ECO:0007669"/>
    <property type="project" value="InterPro"/>
</dbReference>
<dbReference type="InterPro" id="IPR015919">
    <property type="entry name" value="Cadherin-like_sf"/>
</dbReference>
<dbReference type="GO" id="GO:0007043">
    <property type="term" value="P:cell-cell junction assembly"/>
    <property type="evidence" value="ECO:0007669"/>
    <property type="project" value="TreeGrafter"/>
</dbReference>
<evidence type="ECO:0000256" key="7">
    <source>
        <dbReference type="ARBA" id="ARBA00022889"/>
    </source>
</evidence>
<evidence type="ECO:0000256" key="2">
    <source>
        <dbReference type="ARBA" id="ARBA00022475"/>
    </source>
</evidence>
<evidence type="ECO:0000313" key="13">
    <source>
        <dbReference type="EMBL" id="KAJ3583440.1"/>
    </source>
</evidence>
<evidence type="ECO:0000256" key="10">
    <source>
        <dbReference type="ARBA" id="ARBA00041040"/>
    </source>
</evidence>
<evidence type="ECO:0000256" key="9">
    <source>
        <dbReference type="ARBA" id="ARBA00023180"/>
    </source>
</evidence>
<dbReference type="GO" id="GO:0044331">
    <property type="term" value="P:cell-cell adhesion mediated by cadherin"/>
    <property type="evidence" value="ECO:0007669"/>
    <property type="project" value="TreeGrafter"/>
</dbReference>
<evidence type="ECO:0000256" key="6">
    <source>
        <dbReference type="ARBA" id="ARBA00022837"/>
    </source>
</evidence>
<dbReference type="GO" id="GO:0034332">
    <property type="term" value="P:adherens junction organization"/>
    <property type="evidence" value="ECO:0007669"/>
    <property type="project" value="TreeGrafter"/>
</dbReference>
<comment type="caution">
    <text evidence="13">The sequence shown here is derived from an EMBL/GenBank/DDBJ whole genome shotgun (WGS) entry which is preliminary data.</text>
</comment>
<dbReference type="AlphaFoldDB" id="A0A9Q0D7K4"/>
<name>A0A9Q0D7K4_9TELE</name>
<protein>
    <recommendedName>
        <fullName evidence="10">Cadherin-4</fullName>
    </recommendedName>
</protein>
<keyword evidence="8" id="KW-0472">Membrane</keyword>
<dbReference type="InterPro" id="IPR039808">
    <property type="entry name" value="Cadherin"/>
</dbReference>
<evidence type="ECO:0000313" key="14">
    <source>
        <dbReference type="Proteomes" id="UP001148018"/>
    </source>
</evidence>
<dbReference type="CDD" id="cd11304">
    <property type="entry name" value="Cadherin_repeat"/>
    <property type="match status" value="1"/>
</dbReference>
<accession>A0A9Q0D7K4</accession>
<feature type="domain" description="Cadherin" evidence="12">
    <location>
        <begin position="21"/>
        <end position="121"/>
    </location>
</feature>
<gene>
    <name evidence="13" type="ORF">NHX12_017354</name>
</gene>
<dbReference type="PROSITE" id="PS50268">
    <property type="entry name" value="CADHERIN_2"/>
    <property type="match status" value="1"/>
</dbReference>
<dbReference type="GO" id="GO:0016342">
    <property type="term" value="C:catenin complex"/>
    <property type="evidence" value="ECO:0007669"/>
    <property type="project" value="TreeGrafter"/>
</dbReference>
<reference evidence="13" key="1">
    <citation type="submission" date="2022-07" db="EMBL/GenBank/DDBJ databases">
        <title>Chromosome-level genome of Muraenolepis orangiensis.</title>
        <authorList>
            <person name="Kim J."/>
        </authorList>
    </citation>
    <scope>NUCLEOTIDE SEQUENCE</scope>
    <source>
        <strain evidence="13">KU_S4_2022</strain>
        <tissue evidence="13">Muscle</tissue>
    </source>
</reference>
<proteinExistence type="predicted"/>
<keyword evidence="3" id="KW-0812">Transmembrane</keyword>
<dbReference type="GO" id="GO:0000902">
    <property type="term" value="P:cell morphogenesis"/>
    <property type="evidence" value="ECO:0007669"/>
    <property type="project" value="TreeGrafter"/>
</dbReference>
<keyword evidence="5" id="KW-0677">Repeat</keyword>
<keyword evidence="6 11" id="KW-0106">Calcium</keyword>
<feature type="non-terminal residue" evidence="13">
    <location>
        <position position="1"/>
    </location>
</feature>
<dbReference type="FunFam" id="2.60.40.60:FF:000019">
    <property type="entry name" value="Cadherin 2"/>
    <property type="match status" value="1"/>
</dbReference>
<dbReference type="GO" id="GO:0045296">
    <property type="term" value="F:cadherin binding"/>
    <property type="evidence" value="ECO:0007669"/>
    <property type="project" value="TreeGrafter"/>
</dbReference>
<keyword evidence="7" id="KW-0130">Cell adhesion</keyword>
<evidence type="ECO:0000256" key="8">
    <source>
        <dbReference type="ARBA" id="ARBA00023136"/>
    </source>
</evidence>
<dbReference type="Proteomes" id="UP001148018">
    <property type="component" value="Unassembled WGS sequence"/>
</dbReference>
<dbReference type="GO" id="GO:0008013">
    <property type="term" value="F:beta-catenin binding"/>
    <property type="evidence" value="ECO:0007669"/>
    <property type="project" value="TreeGrafter"/>
</dbReference>
<keyword evidence="2" id="KW-1003">Cell membrane</keyword>
<dbReference type="SUPFAM" id="SSF49313">
    <property type="entry name" value="Cadherin-like"/>
    <property type="match status" value="2"/>
</dbReference>
<dbReference type="GO" id="GO:0005912">
    <property type="term" value="C:adherens junction"/>
    <property type="evidence" value="ECO:0007669"/>
    <property type="project" value="TreeGrafter"/>
</dbReference>
<dbReference type="OrthoDB" id="8922046at2759"/>
<evidence type="ECO:0000256" key="11">
    <source>
        <dbReference type="PROSITE-ProRule" id="PRU00043"/>
    </source>
</evidence>
<keyword evidence="14" id="KW-1185">Reference proteome</keyword>
<evidence type="ECO:0000256" key="4">
    <source>
        <dbReference type="ARBA" id="ARBA00022723"/>
    </source>
</evidence>
<evidence type="ECO:0000256" key="5">
    <source>
        <dbReference type="ARBA" id="ARBA00022737"/>
    </source>
</evidence>
<organism evidence="13 14">
    <name type="scientific">Muraenolepis orangiensis</name>
    <name type="common">Patagonian moray cod</name>
    <dbReference type="NCBI Taxonomy" id="630683"/>
    <lineage>
        <taxon>Eukaryota</taxon>
        <taxon>Metazoa</taxon>
        <taxon>Chordata</taxon>
        <taxon>Craniata</taxon>
        <taxon>Vertebrata</taxon>
        <taxon>Euteleostomi</taxon>
        <taxon>Actinopterygii</taxon>
        <taxon>Neopterygii</taxon>
        <taxon>Teleostei</taxon>
        <taxon>Neoteleostei</taxon>
        <taxon>Acanthomorphata</taxon>
        <taxon>Zeiogadaria</taxon>
        <taxon>Gadariae</taxon>
        <taxon>Gadiformes</taxon>
        <taxon>Muraenolepidoidei</taxon>
        <taxon>Muraenolepididae</taxon>
        <taxon>Muraenolepis</taxon>
    </lineage>
</organism>
<dbReference type="Gene3D" id="2.60.40.60">
    <property type="entry name" value="Cadherins"/>
    <property type="match status" value="1"/>
</dbReference>
<dbReference type="PRINTS" id="PR00205">
    <property type="entry name" value="CADHERIN"/>
</dbReference>